<name>H1Y0W4_9SPHI</name>
<keyword evidence="2" id="KW-1185">Reference proteome</keyword>
<proteinExistence type="predicted"/>
<dbReference type="EMBL" id="CM001403">
    <property type="protein sequence ID" value="EHQ29189.1"/>
    <property type="molecule type" value="Genomic_DNA"/>
</dbReference>
<organism evidence="1 2">
    <name type="scientific">Mucilaginibacter paludis DSM 18603</name>
    <dbReference type="NCBI Taxonomy" id="714943"/>
    <lineage>
        <taxon>Bacteria</taxon>
        <taxon>Pseudomonadati</taxon>
        <taxon>Bacteroidota</taxon>
        <taxon>Sphingobacteriia</taxon>
        <taxon>Sphingobacteriales</taxon>
        <taxon>Sphingobacteriaceae</taxon>
        <taxon>Mucilaginibacter</taxon>
    </lineage>
</organism>
<accession>H1Y0W4</accession>
<reference evidence="1" key="1">
    <citation type="submission" date="2011-09" db="EMBL/GenBank/DDBJ databases">
        <title>The permanent draft genome of Mucilaginibacter paludis DSM 18603.</title>
        <authorList>
            <consortium name="US DOE Joint Genome Institute (JGI-PGF)"/>
            <person name="Lucas S."/>
            <person name="Han J."/>
            <person name="Lapidus A."/>
            <person name="Bruce D."/>
            <person name="Goodwin L."/>
            <person name="Pitluck S."/>
            <person name="Peters L."/>
            <person name="Kyrpides N."/>
            <person name="Mavromatis K."/>
            <person name="Ivanova N."/>
            <person name="Mikhailova N."/>
            <person name="Held B."/>
            <person name="Detter J.C."/>
            <person name="Tapia R."/>
            <person name="Han C."/>
            <person name="Land M."/>
            <person name="Hauser L."/>
            <person name="Markowitz V."/>
            <person name="Cheng J.-F."/>
            <person name="Hugenholtz P."/>
            <person name="Woyke T."/>
            <person name="Wu D."/>
            <person name="Tindall B."/>
            <person name="Brambilla E."/>
            <person name="Klenk H.-P."/>
            <person name="Eisen J.A."/>
        </authorList>
    </citation>
    <scope>NUCLEOTIDE SEQUENCE [LARGE SCALE GENOMIC DNA]</scope>
    <source>
        <strain evidence="1">DSM 18603</strain>
    </source>
</reference>
<sequence length="38" mass="4440">MPLHIALLMFTVFFLRAYSKPTQPAYILNYLLNNKAIL</sequence>
<dbReference type="STRING" id="714943.Mucpa_5114"/>
<dbReference type="HOGENOM" id="CLU_3330327_0_0_10"/>
<evidence type="ECO:0000313" key="2">
    <source>
        <dbReference type="Proteomes" id="UP000002774"/>
    </source>
</evidence>
<dbReference type="Proteomes" id="UP000002774">
    <property type="component" value="Chromosome"/>
</dbReference>
<gene>
    <name evidence="1" type="ORF">Mucpa_5114</name>
</gene>
<evidence type="ECO:0000313" key="1">
    <source>
        <dbReference type="EMBL" id="EHQ29189.1"/>
    </source>
</evidence>
<protein>
    <submittedName>
        <fullName evidence="1">Uncharacterized protein</fullName>
    </submittedName>
</protein>
<dbReference type="AlphaFoldDB" id="H1Y0W4"/>